<feature type="region of interest" description="Disordered" evidence="1">
    <location>
        <begin position="93"/>
        <end position="184"/>
    </location>
</feature>
<dbReference type="AlphaFoldDB" id="A0A074YZN3"/>
<dbReference type="InParanoid" id="A0A074YZN3"/>
<proteinExistence type="predicted"/>
<protein>
    <submittedName>
        <fullName evidence="2">Uncharacterized protein</fullName>
    </submittedName>
</protein>
<evidence type="ECO:0000256" key="1">
    <source>
        <dbReference type="SAM" id="MobiDB-lite"/>
    </source>
</evidence>
<sequence>MDGITAEDAARHQQRYPVKLCTPKPIYVWNAGITLVEKVKESSPKRAIAKQKSAREVVDDMSVKSESHGNITGKSAVALVSKVRASKKEVTKHAVTGMFEEDETGGVKLEEEEEEDSEEDPEEAAKKTKRAKKAAKKARKLARVLESVKPPVGKKEVESEDDWDDSDLSESSWSPSWASDHEEK</sequence>
<name>A0A074YZN3_AURSE</name>
<dbReference type="EMBL" id="KL584771">
    <property type="protein sequence ID" value="KEQ92356.1"/>
    <property type="molecule type" value="Genomic_DNA"/>
</dbReference>
<dbReference type="GeneID" id="25367334"/>
<dbReference type="RefSeq" id="XP_013340827.1">
    <property type="nucleotide sequence ID" value="XM_013485373.1"/>
</dbReference>
<reference evidence="2 3" key="1">
    <citation type="journal article" date="2014" name="BMC Genomics">
        <title>Genome sequencing of four Aureobasidium pullulans varieties: biotechnological potential, stress tolerance, and description of new species.</title>
        <authorList>
            <person name="Gostin Ar C."/>
            <person name="Ohm R.A."/>
            <person name="Kogej T."/>
            <person name="Sonjak S."/>
            <person name="Turk M."/>
            <person name="Zajc J."/>
            <person name="Zalar P."/>
            <person name="Grube M."/>
            <person name="Sun H."/>
            <person name="Han J."/>
            <person name="Sharma A."/>
            <person name="Chiniquy J."/>
            <person name="Ngan C.Y."/>
            <person name="Lipzen A."/>
            <person name="Barry K."/>
            <person name="Grigoriev I.V."/>
            <person name="Gunde-Cimerman N."/>
        </authorList>
    </citation>
    <scope>NUCLEOTIDE SEQUENCE [LARGE SCALE GENOMIC DNA]</scope>
    <source>
        <strain evidence="2 3">EXF-2481</strain>
    </source>
</reference>
<keyword evidence="3" id="KW-1185">Reference proteome</keyword>
<dbReference type="OrthoDB" id="3939255at2759"/>
<gene>
    <name evidence="2" type="ORF">AUEXF2481DRAFT_43141</name>
</gene>
<feature type="compositionally biased region" description="Acidic residues" evidence="1">
    <location>
        <begin position="158"/>
        <end position="168"/>
    </location>
</feature>
<feature type="compositionally biased region" description="Acidic residues" evidence="1">
    <location>
        <begin position="99"/>
        <end position="122"/>
    </location>
</feature>
<feature type="compositionally biased region" description="Basic and acidic residues" evidence="1">
    <location>
        <begin position="53"/>
        <end position="67"/>
    </location>
</feature>
<evidence type="ECO:0000313" key="3">
    <source>
        <dbReference type="Proteomes" id="UP000030641"/>
    </source>
</evidence>
<accession>A0A074YZN3</accession>
<feature type="compositionally biased region" description="Low complexity" evidence="1">
    <location>
        <begin position="169"/>
        <end position="178"/>
    </location>
</feature>
<dbReference type="Proteomes" id="UP000030641">
    <property type="component" value="Unassembled WGS sequence"/>
</dbReference>
<evidence type="ECO:0000313" key="2">
    <source>
        <dbReference type="EMBL" id="KEQ92356.1"/>
    </source>
</evidence>
<organism evidence="2 3">
    <name type="scientific">Aureobasidium subglaciale (strain EXF-2481)</name>
    <name type="common">Aureobasidium pullulans var. subglaciale</name>
    <dbReference type="NCBI Taxonomy" id="1043005"/>
    <lineage>
        <taxon>Eukaryota</taxon>
        <taxon>Fungi</taxon>
        <taxon>Dikarya</taxon>
        <taxon>Ascomycota</taxon>
        <taxon>Pezizomycotina</taxon>
        <taxon>Dothideomycetes</taxon>
        <taxon>Dothideomycetidae</taxon>
        <taxon>Dothideales</taxon>
        <taxon>Saccotheciaceae</taxon>
        <taxon>Aureobasidium</taxon>
    </lineage>
</organism>
<dbReference type="HOGENOM" id="CLU_103407_0_0_1"/>
<feature type="region of interest" description="Disordered" evidence="1">
    <location>
        <begin position="42"/>
        <end position="70"/>
    </location>
</feature>
<feature type="compositionally biased region" description="Basic residues" evidence="1">
    <location>
        <begin position="127"/>
        <end position="142"/>
    </location>
</feature>